<name>K7Z8N8_9VIRU</name>
<evidence type="ECO:0000259" key="4">
    <source>
        <dbReference type="PROSITE" id="PS50178"/>
    </source>
</evidence>
<dbReference type="InterPro" id="IPR017455">
    <property type="entry name" value="Znf_FYVE-rel"/>
</dbReference>
<dbReference type="Gene3D" id="3.30.40.10">
    <property type="entry name" value="Zinc/RING finger domain, C3HC4 (zinc finger)"/>
    <property type="match status" value="1"/>
</dbReference>
<dbReference type="SUPFAM" id="SSF57903">
    <property type="entry name" value="FYVE/PHD zinc finger"/>
    <property type="match status" value="1"/>
</dbReference>
<dbReference type="InterPro" id="IPR011011">
    <property type="entry name" value="Znf_FYVE_PHD"/>
</dbReference>
<dbReference type="InterPro" id="IPR052113">
    <property type="entry name" value="FYVE-type_Zinc_Finger"/>
</dbReference>
<proteinExistence type="predicted"/>
<dbReference type="GO" id="GO:0016301">
    <property type="term" value="F:kinase activity"/>
    <property type="evidence" value="ECO:0007669"/>
    <property type="project" value="UniProtKB-KW"/>
</dbReference>
<dbReference type="InterPro" id="IPR000306">
    <property type="entry name" value="Znf_FYVE"/>
</dbReference>
<keyword evidence="1" id="KW-0479">Metal-binding</keyword>
<dbReference type="Pfam" id="PF01363">
    <property type="entry name" value="FYVE"/>
    <property type="match status" value="1"/>
</dbReference>
<dbReference type="SMART" id="SM00064">
    <property type="entry name" value="FYVE"/>
    <property type="match status" value="1"/>
</dbReference>
<sequence>MSEKTTTSIVIGNKNNIWVEDHRVSSCHGCNATFGAFLRKHHCRSCGNIFCYKCAGYSIVIPDFLDRPDPADYWNMSYYITSLKKIKKEYVKVVIH</sequence>
<dbReference type="PANTHER" id="PTHR39490">
    <property type="entry name" value="ARRESTIN DOMAIN-CONTAINING PROTEIN D"/>
    <property type="match status" value="1"/>
</dbReference>
<evidence type="ECO:0000313" key="6">
    <source>
        <dbReference type="Proteomes" id="UP000241137"/>
    </source>
</evidence>
<dbReference type="Proteomes" id="UP000241137">
    <property type="component" value="Segment"/>
</dbReference>
<dbReference type="EMBL" id="JX975216">
    <property type="protein sequence ID" value="AFX92836.1"/>
    <property type="molecule type" value="Genomic_DNA"/>
</dbReference>
<evidence type="ECO:0000313" key="5">
    <source>
        <dbReference type="EMBL" id="AFX92836.1"/>
    </source>
</evidence>
<dbReference type="PANTHER" id="PTHR39490:SF8">
    <property type="entry name" value="ZINC FINGER FYVE DOMAIN-CONTAINING PROTEIN 21"/>
    <property type="match status" value="1"/>
</dbReference>
<protein>
    <submittedName>
        <fullName evidence="5">Putative phosphatidylinositol kinase</fullName>
    </submittedName>
</protein>
<accession>K7Z8N8</accession>
<reference evidence="5 6" key="1">
    <citation type="journal article" date="2014" name="Virus Genes">
        <title>Complete genome sequence of Courdo11 virus, a member of the family Mimiviridae.</title>
        <authorList>
            <person name="Yoosuf N."/>
            <person name="Pagnier I."/>
            <person name="Fournous G."/>
            <person name="Robert C."/>
            <person name="La Scola B."/>
            <person name="Raoult D."/>
            <person name="Colson P."/>
        </authorList>
    </citation>
    <scope>NUCLEOTIDE SEQUENCE [LARGE SCALE GENOMIC DNA]</scope>
</reference>
<keyword evidence="5" id="KW-0418">Kinase</keyword>
<keyword evidence="2" id="KW-0863">Zinc-finger</keyword>
<organism evidence="5 6">
    <name type="scientific">Megavirus courdo11</name>
    <dbReference type="NCBI Taxonomy" id="1128140"/>
    <lineage>
        <taxon>Viruses</taxon>
        <taxon>Varidnaviria</taxon>
        <taxon>Bamfordvirae</taxon>
        <taxon>Nucleocytoviricota</taxon>
        <taxon>Megaviricetes</taxon>
        <taxon>Imitervirales</taxon>
        <taxon>Mimiviridae</taxon>
        <taxon>Megamimivirinae</taxon>
        <taxon>Megavirus</taxon>
        <taxon>Megavirus chilense</taxon>
    </lineage>
</organism>
<evidence type="ECO:0000256" key="1">
    <source>
        <dbReference type="ARBA" id="ARBA00022723"/>
    </source>
</evidence>
<evidence type="ECO:0000256" key="2">
    <source>
        <dbReference type="ARBA" id="ARBA00022771"/>
    </source>
</evidence>
<dbReference type="GO" id="GO:0008270">
    <property type="term" value="F:zinc ion binding"/>
    <property type="evidence" value="ECO:0007669"/>
    <property type="project" value="UniProtKB-KW"/>
</dbReference>
<gene>
    <name evidence="5" type="ORF">CE11_00810</name>
</gene>
<dbReference type="PROSITE" id="PS50178">
    <property type="entry name" value="ZF_FYVE"/>
    <property type="match status" value="1"/>
</dbReference>
<keyword evidence="5" id="KW-0808">Transferase</keyword>
<feature type="domain" description="FYVE-type" evidence="4">
    <location>
        <begin position="21"/>
        <end position="56"/>
    </location>
</feature>
<evidence type="ECO:0000256" key="3">
    <source>
        <dbReference type="ARBA" id="ARBA00022833"/>
    </source>
</evidence>
<dbReference type="InterPro" id="IPR013083">
    <property type="entry name" value="Znf_RING/FYVE/PHD"/>
</dbReference>
<keyword evidence="3" id="KW-0862">Zinc</keyword>